<evidence type="ECO:0000313" key="1">
    <source>
        <dbReference type="EMBL" id="BBD07218.1"/>
    </source>
</evidence>
<dbReference type="AlphaFoldDB" id="A0A2Z6AVH5"/>
<organism evidence="1 2">
    <name type="scientific">Desulfovibrio ferrophilus</name>
    <dbReference type="NCBI Taxonomy" id="241368"/>
    <lineage>
        <taxon>Bacteria</taxon>
        <taxon>Pseudomonadati</taxon>
        <taxon>Thermodesulfobacteriota</taxon>
        <taxon>Desulfovibrionia</taxon>
        <taxon>Desulfovibrionales</taxon>
        <taxon>Desulfovibrionaceae</taxon>
        <taxon>Desulfovibrio</taxon>
    </lineage>
</organism>
<protein>
    <submittedName>
        <fullName evidence="1">Uncharacterized protein</fullName>
    </submittedName>
</protein>
<sequence length="550" mass="63020">MAKLDPQSLDYLLQTDVLEDLIPRVGREQWQSLFVSRNDELGRFGLWCALIDDASVERVLSHYSWDLSIGDGKPGFSQSWPNGEPVIEYHPYGSGTGIRALVHRRSFYGVFSPYFEIDQEFRLYHDLAYDQKRGLLLAFDVSGREIEVVRISPERIEARLKYLRQYQAGTRQNLVIYVDSVRYSKLLFEDVGERRDSERNERVAWSRHVGACSFHNDFSTFSRVLFKIILRSPVIEKAGIWPFDEEGDEREVTFIIGVDENGENIEHTSSPDKLSNNFGANPEAPHYLTPVYFRREVLAKYFAEPDRYVISDGSLGCLELWHCQIDNDLETSVAVFLGDLGRDLPYEERLHWRQFNIPPEGEISETNFRRSFLAQFTDPSAVDLVFKEEYKRFAADWLKEIGWPFFLPLAPGDIHLADTIRIPVTNSQSEMDDQVLCLTKLLVDSLNEKEFARVGQPLADGAKGIAKLNAFFQASDFADRKAIVDFLKNLQLLRSTGSGHRKGSGYDKAIAKLDIDLKRKPEAFALLLDRGVAMLRALRVYYLDGEVTLD</sequence>
<name>A0A2Z6AVH5_9BACT</name>
<accession>A0A2Z6AVH5</accession>
<reference evidence="1 2" key="1">
    <citation type="journal article" date="2018" name="Sci. Adv.">
        <title>Multi-heme cytochromes provide a pathway for survival in energy-limited environments.</title>
        <authorList>
            <person name="Deng X."/>
            <person name="Dohmae N."/>
            <person name="Nealson K.H."/>
            <person name="Hashimoto K."/>
            <person name="Okamoto A."/>
        </authorList>
    </citation>
    <scope>NUCLEOTIDE SEQUENCE [LARGE SCALE GENOMIC DNA]</scope>
    <source>
        <strain evidence="1 2">IS5</strain>
    </source>
</reference>
<evidence type="ECO:0000313" key="2">
    <source>
        <dbReference type="Proteomes" id="UP000269883"/>
    </source>
</evidence>
<dbReference type="RefSeq" id="WP_126376261.1">
    <property type="nucleotide sequence ID" value="NZ_AP017378.1"/>
</dbReference>
<proteinExistence type="predicted"/>
<gene>
    <name evidence="1" type="ORF">DFE_0492</name>
</gene>
<dbReference type="OrthoDB" id="2375320at2"/>
<dbReference type="EMBL" id="AP017378">
    <property type="protein sequence ID" value="BBD07218.1"/>
    <property type="molecule type" value="Genomic_DNA"/>
</dbReference>
<dbReference type="Proteomes" id="UP000269883">
    <property type="component" value="Chromosome"/>
</dbReference>
<keyword evidence="2" id="KW-1185">Reference proteome</keyword>
<dbReference type="KEGG" id="dfl:DFE_0492"/>